<evidence type="ECO:0000259" key="2">
    <source>
        <dbReference type="Pfam" id="PF00144"/>
    </source>
</evidence>
<dbReference type="InterPro" id="IPR001466">
    <property type="entry name" value="Beta-lactam-related"/>
</dbReference>
<dbReference type="Proteomes" id="UP000475249">
    <property type="component" value="Unassembled WGS sequence"/>
</dbReference>
<dbReference type="EMBL" id="WXYO01000009">
    <property type="protein sequence ID" value="NAS14239.1"/>
    <property type="molecule type" value="Genomic_DNA"/>
</dbReference>
<reference evidence="3 4" key="1">
    <citation type="submission" date="2020-01" db="EMBL/GenBank/DDBJ databases">
        <title>Bacteria diversity of Porities sp.</title>
        <authorList>
            <person name="Wang G."/>
        </authorList>
    </citation>
    <scope>NUCLEOTIDE SEQUENCE [LARGE SCALE GENOMIC DNA]</scope>
    <source>
        <strain evidence="3 4">R33</strain>
    </source>
</reference>
<feature type="chain" id="PRO_5027046122" evidence="1">
    <location>
        <begin position="23"/>
        <end position="383"/>
    </location>
</feature>
<dbReference type="InterPro" id="IPR012338">
    <property type="entry name" value="Beta-lactam/transpept-like"/>
</dbReference>
<dbReference type="PANTHER" id="PTHR46825:SF7">
    <property type="entry name" value="D-ALANYL-D-ALANINE CARBOXYPEPTIDASE"/>
    <property type="match status" value="1"/>
</dbReference>
<protein>
    <submittedName>
        <fullName evidence="3">Serine hydrolase</fullName>
    </submittedName>
</protein>
<keyword evidence="1" id="KW-0732">Signal</keyword>
<proteinExistence type="predicted"/>
<dbReference type="AlphaFoldDB" id="A0A6L9EJ85"/>
<dbReference type="Pfam" id="PF00144">
    <property type="entry name" value="Beta-lactamase"/>
    <property type="match status" value="1"/>
</dbReference>
<feature type="signal peptide" evidence="1">
    <location>
        <begin position="1"/>
        <end position="22"/>
    </location>
</feature>
<evidence type="ECO:0000313" key="3">
    <source>
        <dbReference type="EMBL" id="NAS14239.1"/>
    </source>
</evidence>
<dbReference type="SUPFAM" id="SSF56601">
    <property type="entry name" value="beta-lactamase/transpeptidase-like"/>
    <property type="match status" value="1"/>
</dbReference>
<evidence type="ECO:0000256" key="1">
    <source>
        <dbReference type="SAM" id="SignalP"/>
    </source>
</evidence>
<dbReference type="PANTHER" id="PTHR46825">
    <property type="entry name" value="D-ALANYL-D-ALANINE-CARBOXYPEPTIDASE/ENDOPEPTIDASE AMPH"/>
    <property type="match status" value="1"/>
</dbReference>
<keyword evidence="4" id="KW-1185">Reference proteome</keyword>
<dbReference type="GO" id="GO:0016787">
    <property type="term" value="F:hydrolase activity"/>
    <property type="evidence" value="ECO:0007669"/>
    <property type="project" value="UniProtKB-KW"/>
</dbReference>
<keyword evidence="3" id="KW-0378">Hydrolase</keyword>
<organism evidence="3 4">
    <name type="scientific">Poritiphilus flavus</name>
    <dbReference type="NCBI Taxonomy" id="2697053"/>
    <lineage>
        <taxon>Bacteria</taxon>
        <taxon>Pseudomonadati</taxon>
        <taxon>Bacteroidota</taxon>
        <taxon>Flavobacteriia</taxon>
        <taxon>Flavobacteriales</taxon>
        <taxon>Flavobacteriaceae</taxon>
        <taxon>Poritiphilus</taxon>
    </lineage>
</organism>
<feature type="domain" description="Beta-lactamase-related" evidence="2">
    <location>
        <begin position="35"/>
        <end position="359"/>
    </location>
</feature>
<accession>A0A6L9EJ85</accession>
<name>A0A6L9EJ85_9FLAO</name>
<dbReference type="Gene3D" id="3.40.710.10">
    <property type="entry name" value="DD-peptidase/beta-lactamase superfamily"/>
    <property type="match status" value="1"/>
</dbReference>
<dbReference type="RefSeq" id="WP_161437286.1">
    <property type="nucleotide sequence ID" value="NZ_WXYO01000009.1"/>
</dbReference>
<dbReference type="InterPro" id="IPR050491">
    <property type="entry name" value="AmpC-like"/>
</dbReference>
<comment type="caution">
    <text evidence="3">The sequence shown here is derived from an EMBL/GenBank/DDBJ whole genome shotgun (WGS) entry which is preliminary data.</text>
</comment>
<gene>
    <name evidence="3" type="ORF">GTQ38_19670</name>
</gene>
<sequence>MKKRTIITILAALIFHFGYAQQQEFPVERQQAIKEIFKKYTDLGIPGLALTVYNPGVGYWSHAEGYADLEAQKVLGPDHRYFLQSVSKTYMAVIILKLYEKGKLGLDDPIVDYLDLPWLQAIEGSEKITVRMLLNHTSGLPEYSTDPILVSRIVQDPLSVLSPAEMLAYIKGKELEFEPGSRYTYRNTNYGLLSLIADKVTGDHKAFMKKVIFKKLGLKNTLYLTPQNHTKDLNLVSAYWDVLLEGIPVNISKMQRANVASMRGDDGMITSTLEAVNFLKGLVEGKLLKPKTLELMQEWVLDENGERRYGLGLTYYDLDVTFGIGHSGGGIGAGCVLIYLPELDSILFLATNFNTMMESPIRKKAENLQMEVLQALFADPSEP</sequence>
<evidence type="ECO:0000313" key="4">
    <source>
        <dbReference type="Proteomes" id="UP000475249"/>
    </source>
</evidence>